<evidence type="ECO:0000313" key="3">
    <source>
        <dbReference type="Proteomes" id="UP001174677"/>
    </source>
</evidence>
<sequence>MDLGCLDLGCISVLKHSTETAVDSHTEECDTRENVTSASKAGKNKSPKGVGQSTLNALTKFTSQIKKPPHRKSSPINWFPRKKVDSYLKRKIKMLQEIDGMNLTLDETLGDSNPHYSRVLREKIAAREAAHTAMEARKGALVEASWCRILRAARIQSKEAEALLLKAEKIAAEAFEVAAAMGVIMYDMPNCPRKPSQIETSTANGGRSTTHTVTASFETPFEVDKEVAAAVKIAFKRLATCPSFNEDEVKELLCKISQNPDIDDNNQELLQLSSEHESESGSELETVSQNDGFSASDADCKLPAIETRQRKYQKRRQSLDQLNMTKLVDIMLERLRCLKEDELSSLATIVATCGLNAALAEVESSKLHDDSAADYTSNFNIPRRMSSVGPGTMRYSNLEQMKRKQAAESELPSLDKFLVKHMSKLEREVQEAKNSKRNGSVEGDLKKTDKDDNGRVNSENKHDPFPDLGSILVKHSSKLEKEIEEAKKNSGQTFEIAHKKPVNDSMEVIPDLGSILIKHTAKLEKEVQQIRKNSEIVDGKELERAPGKVVGRGKEEIPEVPSLDKFLIKHVSRLEKEVQEAKNKRKNDLVEEDKLMNLNKKANSSTSISVSDKDTCSSDGEAADKENVDLNKGKDRKSKMDKKQMTLPLPNTAKGPDESIITLSETEDSLDKILVKPVHRLEREKMQALSLRNNHGNIRHQNKQGGNSVTDYEGLDKVLVKHVSRLEKEKIEFSLNREDQKMKTKGRNVHMQMNEEGGLDQILVKHKSKLEREKEKMELSLKREDEKMKTKGRNAHMQMNEEGGLDQILVKHKSRLEREKMAFSQQPEDQIRFSVSRREARERELQEVWEGLSLGNSIRPHLSKLERDKAAWIKAEEEERRQAIEKV</sequence>
<proteinExistence type="predicted"/>
<name>A0ABQ9L6Q7_HEVBR</name>
<dbReference type="EMBL" id="JARPOI010000014">
    <property type="protein sequence ID" value="KAJ9159438.1"/>
    <property type="molecule type" value="Genomic_DNA"/>
</dbReference>
<comment type="caution">
    <text evidence="2">The sequence shown here is derived from an EMBL/GenBank/DDBJ whole genome shotgun (WGS) entry which is preliminary data.</text>
</comment>
<feature type="compositionally biased region" description="Basic and acidic residues" evidence="1">
    <location>
        <begin position="23"/>
        <end position="33"/>
    </location>
</feature>
<feature type="region of interest" description="Disordered" evidence="1">
    <location>
        <begin position="23"/>
        <end position="53"/>
    </location>
</feature>
<evidence type="ECO:0000256" key="1">
    <source>
        <dbReference type="SAM" id="MobiDB-lite"/>
    </source>
</evidence>
<evidence type="ECO:0008006" key="4">
    <source>
        <dbReference type="Google" id="ProtNLM"/>
    </source>
</evidence>
<organism evidence="2 3">
    <name type="scientific">Hevea brasiliensis</name>
    <name type="common">Para rubber tree</name>
    <name type="synonym">Siphonia brasiliensis</name>
    <dbReference type="NCBI Taxonomy" id="3981"/>
    <lineage>
        <taxon>Eukaryota</taxon>
        <taxon>Viridiplantae</taxon>
        <taxon>Streptophyta</taxon>
        <taxon>Embryophyta</taxon>
        <taxon>Tracheophyta</taxon>
        <taxon>Spermatophyta</taxon>
        <taxon>Magnoliopsida</taxon>
        <taxon>eudicotyledons</taxon>
        <taxon>Gunneridae</taxon>
        <taxon>Pentapetalae</taxon>
        <taxon>rosids</taxon>
        <taxon>fabids</taxon>
        <taxon>Malpighiales</taxon>
        <taxon>Euphorbiaceae</taxon>
        <taxon>Crotonoideae</taxon>
        <taxon>Micrandreae</taxon>
        <taxon>Hevea</taxon>
    </lineage>
</organism>
<feature type="region of interest" description="Disordered" evidence="1">
    <location>
        <begin position="786"/>
        <end position="806"/>
    </location>
</feature>
<feature type="compositionally biased region" description="Basic and acidic residues" evidence="1">
    <location>
        <begin position="611"/>
        <end position="633"/>
    </location>
</feature>
<evidence type="ECO:0000313" key="2">
    <source>
        <dbReference type="EMBL" id="KAJ9159438.1"/>
    </source>
</evidence>
<feature type="compositionally biased region" description="Basic and acidic residues" evidence="1">
    <location>
        <begin position="578"/>
        <end position="595"/>
    </location>
</feature>
<feature type="compositionally biased region" description="Basic and acidic residues" evidence="1">
    <location>
        <begin position="443"/>
        <end position="465"/>
    </location>
</feature>
<feature type="region of interest" description="Disordered" evidence="1">
    <location>
        <begin position="428"/>
        <end position="469"/>
    </location>
</feature>
<dbReference type="PANTHER" id="PTHR36325:SF1">
    <property type="entry name" value="MYOSIN-2 HEAVY CHAIN-LIKE PROTEIN"/>
    <property type="match status" value="1"/>
</dbReference>
<keyword evidence="3" id="KW-1185">Reference proteome</keyword>
<feature type="region of interest" description="Disordered" evidence="1">
    <location>
        <begin position="578"/>
        <end position="657"/>
    </location>
</feature>
<accession>A0ABQ9L6Q7</accession>
<feature type="compositionally biased region" description="Polar residues" evidence="1">
    <location>
        <begin position="600"/>
        <end position="610"/>
    </location>
</feature>
<dbReference type="Proteomes" id="UP001174677">
    <property type="component" value="Chromosome 14"/>
</dbReference>
<feature type="region of interest" description="Disordered" evidence="1">
    <location>
        <begin position="273"/>
        <end position="295"/>
    </location>
</feature>
<gene>
    <name evidence="2" type="ORF">P3X46_024946</name>
</gene>
<dbReference type="PANTHER" id="PTHR36325">
    <property type="entry name" value="MYOSIN-2 HEAVY CHAIN-LIKE PROTEIN"/>
    <property type="match status" value="1"/>
</dbReference>
<reference evidence="2" key="1">
    <citation type="journal article" date="2023" name="Plant Biotechnol. J.">
        <title>Chromosome-level wild Hevea brasiliensis genome provides new tools for genomic-assisted breeding and valuable loci to elevate rubber yield.</title>
        <authorList>
            <person name="Cheng H."/>
            <person name="Song X."/>
            <person name="Hu Y."/>
            <person name="Wu T."/>
            <person name="Yang Q."/>
            <person name="An Z."/>
            <person name="Feng S."/>
            <person name="Deng Z."/>
            <person name="Wu W."/>
            <person name="Zeng X."/>
            <person name="Tu M."/>
            <person name="Wang X."/>
            <person name="Huang H."/>
        </authorList>
    </citation>
    <scope>NUCLEOTIDE SEQUENCE</scope>
    <source>
        <strain evidence="2">MT/VB/25A 57/8</strain>
    </source>
</reference>
<protein>
    <recommendedName>
        <fullName evidence="4">DUF3741 domain-containing protein</fullName>
    </recommendedName>
</protein>